<dbReference type="AlphaFoldDB" id="A0A9P4UEX2"/>
<dbReference type="PROSITE" id="PS50297">
    <property type="entry name" value="ANK_REP_REGION"/>
    <property type="match status" value="1"/>
</dbReference>
<sequence length="538" mass="60938">MRLLQRCDTGKIVLTRFDDEGIPSYAILSHTWGVDAEEVTFEDLMNGTGKNKPGYRKIRFCAEQANLDGLQYFWIDTCCIDKRSSTELSEAINSMYRWYQNANVCYAYLADVPSQTKFSGSRWFTRGWTLQELPPPSEMIFFDEEWKRLGTRADLQQSVSGCTGIPEGVLAGSDDLERISIAQRMSWAAKRETKRLEDRAYCLIGIFGINMPLLYGEGERAFLRLQEEIMKISDDHSLFAWRSSDNRGGLLATSAASFMGSHKIVQSNPFNAINSPLTMSSRGIYLEVRFMGKGRQGLGLAILHCKERGREDKLIAIYVRDLSLTMETFSRVWTEEFEMFDRRKFRLSQYPTRRICIHTGRLIAKSPRNSDNIAPELYTDNALKDLMSFGGEPTSLLRAAKRGLEEVVWLLLTRSDIEANFEDEYGRTALTHAVIGGHTTLVRILLARTDVKTDLKDKDGLTPLRWAAWMKNDALVKVLLKSGKIDADSPDNCGQTLLSWAAEKGHKTIVNMLLDEGADLESKDKHGRTPLMWAAEKG</sequence>
<feature type="non-terminal residue" evidence="4">
    <location>
        <position position="538"/>
    </location>
</feature>
<gene>
    <name evidence="4" type="ORF">P171DRAFT_322106</name>
</gene>
<dbReference type="PANTHER" id="PTHR10622:SF10">
    <property type="entry name" value="HET DOMAIN-CONTAINING PROTEIN"/>
    <property type="match status" value="1"/>
</dbReference>
<dbReference type="OrthoDB" id="20872at2759"/>
<name>A0A9P4UEX2_9PLEO</name>
<comment type="caution">
    <text evidence="4">The sequence shown here is derived from an EMBL/GenBank/DDBJ whole genome shotgun (WGS) entry which is preliminary data.</text>
</comment>
<dbReference type="Pfam" id="PF00023">
    <property type="entry name" value="Ank"/>
    <property type="match status" value="1"/>
</dbReference>
<evidence type="ECO:0000259" key="3">
    <source>
        <dbReference type="Pfam" id="PF26640"/>
    </source>
</evidence>
<dbReference type="SUPFAM" id="SSF48403">
    <property type="entry name" value="Ankyrin repeat"/>
    <property type="match status" value="1"/>
</dbReference>
<dbReference type="Pfam" id="PF12796">
    <property type="entry name" value="Ank_2"/>
    <property type="match status" value="1"/>
</dbReference>
<feature type="domain" description="DUF8212" evidence="3">
    <location>
        <begin position="220"/>
        <end position="249"/>
    </location>
</feature>
<evidence type="ECO:0000256" key="1">
    <source>
        <dbReference type="PROSITE-ProRule" id="PRU00023"/>
    </source>
</evidence>
<keyword evidence="5" id="KW-1185">Reference proteome</keyword>
<dbReference type="EMBL" id="MU001497">
    <property type="protein sequence ID" value="KAF2446873.1"/>
    <property type="molecule type" value="Genomic_DNA"/>
</dbReference>
<protein>
    <submittedName>
        <fullName evidence="4">Ankyrin</fullName>
    </submittedName>
</protein>
<dbReference type="InterPro" id="IPR036770">
    <property type="entry name" value="Ankyrin_rpt-contain_sf"/>
</dbReference>
<feature type="domain" description="Heterokaryon incompatibility" evidence="2">
    <location>
        <begin position="25"/>
        <end position="112"/>
    </location>
</feature>
<dbReference type="Proteomes" id="UP000799764">
    <property type="component" value="Unassembled WGS sequence"/>
</dbReference>
<dbReference type="InterPro" id="IPR058525">
    <property type="entry name" value="DUF8212"/>
</dbReference>
<evidence type="ECO:0000313" key="4">
    <source>
        <dbReference type="EMBL" id="KAF2446873.1"/>
    </source>
</evidence>
<dbReference type="Pfam" id="PF26640">
    <property type="entry name" value="DUF8212"/>
    <property type="match status" value="1"/>
</dbReference>
<dbReference type="Pfam" id="PF06985">
    <property type="entry name" value="HET"/>
    <property type="match status" value="1"/>
</dbReference>
<keyword evidence="1" id="KW-0040">ANK repeat</keyword>
<accession>A0A9P4UEX2</accession>
<organism evidence="4 5">
    <name type="scientific">Karstenula rhodostoma CBS 690.94</name>
    <dbReference type="NCBI Taxonomy" id="1392251"/>
    <lineage>
        <taxon>Eukaryota</taxon>
        <taxon>Fungi</taxon>
        <taxon>Dikarya</taxon>
        <taxon>Ascomycota</taxon>
        <taxon>Pezizomycotina</taxon>
        <taxon>Dothideomycetes</taxon>
        <taxon>Pleosporomycetidae</taxon>
        <taxon>Pleosporales</taxon>
        <taxon>Massarineae</taxon>
        <taxon>Didymosphaeriaceae</taxon>
        <taxon>Karstenula</taxon>
    </lineage>
</organism>
<dbReference type="InterPro" id="IPR002110">
    <property type="entry name" value="Ankyrin_rpt"/>
</dbReference>
<proteinExistence type="predicted"/>
<evidence type="ECO:0000313" key="5">
    <source>
        <dbReference type="Proteomes" id="UP000799764"/>
    </source>
</evidence>
<dbReference type="PANTHER" id="PTHR10622">
    <property type="entry name" value="HET DOMAIN-CONTAINING PROTEIN"/>
    <property type="match status" value="1"/>
</dbReference>
<feature type="repeat" description="ANK" evidence="1">
    <location>
        <begin position="493"/>
        <end position="525"/>
    </location>
</feature>
<dbReference type="Gene3D" id="1.25.40.20">
    <property type="entry name" value="Ankyrin repeat-containing domain"/>
    <property type="match status" value="1"/>
</dbReference>
<dbReference type="SMART" id="SM00248">
    <property type="entry name" value="ANK"/>
    <property type="match status" value="4"/>
</dbReference>
<dbReference type="InterPro" id="IPR010730">
    <property type="entry name" value="HET"/>
</dbReference>
<evidence type="ECO:0000259" key="2">
    <source>
        <dbReference type="Pfam" id="PF06985"/>
    </source>
</evidence>
<dbReference type="PROSITE" id="PS50088">
    <property type="entry name" value="ANK_REPEAT"/>
    <property type="match status" value="1"/>
</dbReference>
<reference evidence="4" key="1">
    <citation type="journal article" date="2020" name="Stud. Mycol.">
        <title>101 Dothideomycetes genomes: a test case for predicting lifestyles and emergence of pathogens.</title>
        <authorList>
            <person name="Haridas S."/>
            <person name="Albert R."/>
            <person name="Binder M."/>
            <person name="Bloem J."/>
            <person name="Labutti K."/>
            <person name="Salamov A."/>
            <person name="Andreopoulos B."/>
            <person name="Baker S."/>
            <person name="Barry K."/>
            <person name="Bills G."/>
            <person name="Bluhm B."/>
            <person name="Cannon C."/>
            <person name="Castanera R."/>
            <person name="Culley D."/>
            <person name="Daum C."/>
            <person name="Ezra D."/>
            <person name="Gonzalez J."/>
            <person name="Henrissat B."/>
            <person name="Kuo A."/>
            <person name="Liang C."/>
            <person name="Lipzen A."/>
            <person name="Lutzoni F."/>
            <person name="Magnuson J."/>
            <person name="Mondo S."/>
            <person name="Nolan M."/>
            <person name="Ohm R."/>
            <person name="Pangilinan J."/>
            <person name="Park H.-J."/>
            <person name="Ramirez L."/>
            <person name="Alfaro M."/>
            <person name="Sun H."/>
            <person name="Tritt A."/>
            <person name="Yoshinaga Y."/>
            <person name="Zwiers L.-H."/>
            <person name="Turgeon B."/>
            <person name="Goodwin S."/>
            <person name="Spatafora J."/>
            <person name="Crous P."/>
            <person name="Grigoriev I."/>
        </authorList>
    </citation>
    <scope>NUCLEOTIDE SEQUENCE</scope>
    <source>
        <strain evidence="4">CBS 690.94</strain>
    </source>
</reference>